<evidence type="ECO:0000313" key="1">
    <source>
        <dbReference type="EMBL" id="MDN7023643.1"/>
    </source>
</evidence>
<evidence type="ECO:0000313" key="2">
    <source>
        <dbReference type="Proteomes" id="UP001168338"/>
    </source>
</evidence>
<reference evidence="1" key="1">
    <citation type="submission" date="2019-05" db="EMBL/GenBank/DDBJ databases">
        <title>Methanoculleus sp. FWC-SCC1, a methanogenic archaeon isolated from deep marine cold seep.</title>
        <authorList>
            <person name="Chen Y.-W."/>
            <person name="Chen S.-C."/>
            <person name="Teng N.-H."/>
            <person name="Lai M.-C."/>
        </authorList>
    </citation>
    <scope>NUCLEOTIDE SEQUENCE</scope>
    <source>
        <strain evidence="1">FWC-SCC1</strain>
    </source>
</reference>
<accession>A0ABT8M6T4</accession>
<comment type="caution">
    <text evidence="1">The sequence shown here is derived from an EMBL/GenBank/DDBJ whole genome shotgun (WGS) entry which is preliminary data.</text>
</comment>
<protein>
    <submittedName>
        <fullName evidence="1">Uncharacterized protein</fullName>
    </submittedName>
</protein>
<dbReference type="Proteomes" id="UP001168338">
    <property type="component" value="Unassembled WGS sequence"/>
</dbReference>
<sequence length="98" mass="10568">MNICEIRLIWYLTFIEVAILTYTQSGKACHCPSRRRSFSSAADGDRSSSGIRKVLGALLQVGYAITGFGKILLPIAEALCAWGAQHRGIEGAVGKGRL</sequence>
<gene>
    <name evidence="1" type="ORF">FGU65_01795</name>
</gene>
<dbReference type="EMBL" id="VCYH01000001">
    <property type="protein sequence ID" value="MDN7023643.1"/>
    <property type="molecule type" value="Genomic_DNA"/>
</dbReference>
<name>A0ABT8M6T4_9EURY</name>
<keyword evidence="2" id="KW-1185">Reference proteome</keyword>
<proteinExistence type="predicted"/>
<organism evidence="1 2">
    <name type="scientific">Methanoculleus frigidifontis</name>
    <dbReference type="NCBI Taxonomy" id="2584085"/>
    <lineage>
        <taxon>Archaea</taxon>
        <taxon>Methanobacteriati</taxon>
        <taxon>Methanobacteriota</taxon>
        <taxon>Stenosarchaea group</taxon>
        <taxon>Methanomicrobia</taxon>
        <taxon>Methanomicrobiales</taxon>
        <taxon>Methanomicrobiaceae</taxon>
        <taxon>Methanoculleus</taxon>
    </lineage>
</organism>